<protein>
    <submittedName>
        <fullName evidence="1">Type I-C CRISPR-associated protein Cas8c/Csd1</fullName>
    </submittedName>
</protein>
<dbReference type="Pfam" id="PF09709">
    <property type="entry name" value="Cas_Csd1"/>
    <property type="match status" value="1"/>
</dbReference>
<evidence type="ECO:0000313" key="1">
    <source>
        <dbReference type="EMBL" id="XCI29617.1"/>
    </source>
</evidence>
<name>A0AAU8HW18_9FIRM</name>
<proteinExistence type="predicted"/>
<dbReference type="InterPro" id="IPR010144">
    <property type="entry name" value="CRISPR-assoc_prot_Csd1-typ"/>
</dbReference>
<accession>A0AAU8HW18</accession>
<dbReference type="EMBL" id="CP159485">
    <property type="protein sequence ID" value="XCI29617.1"/>
    <property type="molecule type" value="Genomic_DNA"/>
</dbReference>
<dbReference type="RefSeq" id="WP_353894165.1">
    <property type="nucleotide sequence ID" value="NZ_CP159485.1"/>
</dbReference>
<organism evidence="1">
    <name type="scientific">Proteinivorax hydrogeniformans</name>
    <dbReference type="NCBI Taxonomy" id="1826727"/>
    <lineage>
        <taxon>Bacteria</taxon>
        <taxon>Bacillati</taxon>
        <taxon>Bacillota</taxon>
        <taxon>Clostridia</taxon>
        <taxon>Eubacteriales</taxon>
        <taxon>Proteinivoracaceae</taxon>
        <taxon>Proteinivorax</taxon>
    </lineage>
</organism>
<dbReference type="NCBIfam" id="TIGR01863">
    <property type="entry name" value="cas_Csd1"/>
    <property type="match status" value="1"/>
</dbReference>
<gene>
    <name evidence="1" type="primary">cas8c</name>
    <name evidence="1" type="ORF">PRVXH_000945</name>
</gene>
<reference evidence="1" key="1">
    <citation type="journal article" date="2018" name="Antonie Van Leeuwenhoek">
        <title>Proteinivorax hydrogeniformans sp. nov., an anaerobic, haloalkaliphilic bacterium fermenting proteinaceous compounds with high hydrogen production.</title>
        <authorList>
            <person name="Boltyanskaya Y."/>
            <person name="Detkova E."/>
            <person name="Pimenov N."/>
            <person name="Kevbrin V."/>
        </authorList>
    </citation>
    <scope>NUCLEOTIDE SEQUENCE</scope>
    <source>
        <strain evidence="1">Z-710</strain>
    </source>
</reference>
<sequence length="626" mass="71573">MGWMNDLLETYENNVNQVGKFEQKGDKEFTLIPIAHTTQYAQIEVTVDVNGDFLQAKVVDKDNANTVIPCTESSSSRTSAPAPHPLHDKLIYVAGDFEKYVGKLKKSSPHNNYIDQLKKWCDSDYANYKVKAIYQYIQKGTLIRDLISASVLVGDKNNVLITKWSKELEKNLGYKPAIFEVLSETQDKAFVRFDVHQPNTINKKVWKDKKVYDSFISFYKNRLEKEDTCYITGEVTPKTETHLSGLRRSGDKAKLISANDTSGFTFRGRFNKGGEAVSISYDVSQKAHNALKWLILKQGKSIDGRVFLVWGNENTDAPSPQDDALTLLSQLDPNLTVSNSLQVNTHEIFADDVNKAIDGYKRELSYNSNIIIMIFDAATPGRLSIKYYQNLKESEYIKRIQKWHNTCSWLHRYRKSNEGKHIKFCGAPATRDIANAAFGFKSSDKLIKETMERMLPCVIEGRKIPIDIIRSAIYRASNPVSMEKWQWEKTLSITCALLKKHYEKEGYEVALDEKNKSRDYLFGRLLAVADVLERRALSKEEGRPTSALRYMNAFARHPARTWKTIQTNLQPYQAKLGNKGIYYNRLIDEIASNISLEDFNNRALGGVYLLGFYSQRHELYNGKNDV</sequence>
<dbReference type="CDD" id="cd09757">
    <property type="entry name" value="Cas8c_I-C"/>
    <property type="match status" value="1"/>
</dbReference>
<dbReference type="AlphaFoldDB" id="A0AAU8HW18"/>
<reference evidence="1" key="2">
    <citation type="submission" date="2024-06" db="EMBL/GenBank/DDBJ databases">
        <authorList>
            <person name="Petrova K.O."/>
            <person name="Toshchakov S.V."/>
            <person name="Boltjanskaja Y.V."/>
            <person name="Kevbrin V.V."/>
        </authorList>
    </citation>
    <scope>NUCLEOTIDE SEQUENCE</scope>
    <source>
        <strain evidence="1">Z-710</strain>
    </source>
</reference>